<feature type="domain" description="NYN" evidence="1">
    <location>
        <begin position="12"/>
        <end position="139"/>
    </location>
</feature>
<dbReference type="KEGG" id="eus:EUTSA_v10027969mg"/>
<dbReference type="EMBL" id="KI517416">
    <property type="protein sequence ID" value="ESQ47231.1"/>
    <property type="molecule type" value="Genomic_DNA"/>
</dbReference>
<reference evidence="2 3" key="1">
    <citation type="journal article" date="2013" name="Front. Plant Sci.">
        <title>The Reference Genome of the Halophytic Plant Eutrema salsugineum.</title>
        <authorList>
            <person name="Yang R."/>
            <person name="Jarvis D.E."/>
            <person name="Chen H."/>
            <person name="Beilstein M.A."/>
            <person name="Grimwood J."/>
            <person name="Jenkins J."/>
            <person name="Shu S."/>
            <person name="Prochnik S."/>
            <person name="Xin M."/>
            <person name="Ma C."/>
            <person name="Schmutz J."/>
            <person name="Wing R.A."/>
            <person name="Mitchell-Olds T."/>
            <person name="Schumaker K.S."/>
            <person name="Wang X."/>
        </authorList>
    </citation>
    <scope>NUCLEOTIDE SEQUENCE [LARGE SCALE GENOMIC DNA]</scope>
</reference>
<dbReference type="Pfam" id="PF01936">
    <property type="entry name" value="NYN"/>
    <property type="match status" value="1"/>
</dbReference>
<keyword evidence="3" id="KW-1185">Reference proteome</keyword>
<gene>
    <name evidence="2" type="ORF">EUTSA_v10027969mg</name>
</gene>
<dbReference type="GO" id="GO:0010468">
    <property type="term" value="P:regulation of gene expression"/>
    <property type="evidence" value="ECO:0007669"/>
    <property type="project" value="InterPro"/>
</dbReference>
<proteinExistence type="predicted"/>
<evidence type="ECO:0000313" key="3">
    <source>
        <dbReference type="Proteomes" id="UP000030689"/>
    </source>
</evidence>
<dbReference type="CDD" id="cd10910">
    <property type="entry name" value="PIN_limkain_b1_N_like"/>
    <property type="match status" value="1"/>
</dbReference>
<dbReference type="InterPro" id="IPR024768">
    <property type="entry name" value="Marf1"/>
</dbReference>
<dbReference type="Proteomes" id="UP000030689">
    <property type="component" value="Unassembled WGS sequence"/>
</dbReference>
<name>V4NLE1_EUTSA</name>
<dbReference type="AlphaFoldDB" id="V4NLE1"/>
<accession>V4NLE1</accession>
<dbReference type="InterPro" id="IPR021139">
    <property type="entry name" value="NYN"/>
</dbReference>
<dbReference type="PANTHER" id="PTHR14379:SF3">
    <property type="entry name" value="MEIOSIS REGULATOR AND MRNA STABILITY FACTOR 1"/>
    <property type="match status" value="1"/>
</dbReference>
<dbReference type="PANTHER" id="PTHR14379">
    <property type="entry name" value="LIMKAIN B LKAP"/>
    <property type="match status" value="1"/>
</dbReference>
<evidence type="ECO:0000313" key="2">
    <source>
        <dbReference type="EMBL" id="ESQ47231.1"/>
    </source>
</evidence>
<dbReference type="GO" id="GO:0004540">
    <property type="term" value="F:RNA nuclease activity"/>
    <property type="evidence" value="ECO:0007669"/>
    <property type="project" value="InterPro"/>
</dbReference>
<dbReference type="OMA" id="NDFFCWG"/>
<dbReference type="STRING" id="72664.V4NLE1"/>
<evidence type="ECO:0000259" key="1">
    <source>
        <dbReference type="Pfam" id="PF01936"/>
    </source>
</evidence>
<dbReference type="OrthoDB" id="1110268at2759"/>
<dbReference type="GO" id="GO:0005777">
    <property type="term" value="C:peroxisome"/>
    <property type="evidence" value="ECO:0007669"/>
    <property type="project" value="InterPro"/>
</dbReference>
<dbReference type="Gramene" id="ESQ47231">
    <property type="protein sequence ID" value="ESQ47231"/>
    <property type="gene ID" value="EUTSA_v10027969mg"/>
</dbReference>
<organism evidence="2 3">
    <name type="scientific">Eutrema salsugineum</name>
    <name type="common">Saltwater cress</name>
    <name type="synonym">Sisymbrium salsugineum</name>
    <dbReference type="NCBI Taxonomy" id="72664"/>
    <lineage>
        <taxon>Eukaryota</taxon>
        <taxon>Viridiplantae</taxon>
        <taxon>Streptophyta</taxon>
        <taxon>Embryophyta</taxon>
        <taxon>Tracheophyta</taxon>
        <taxon>Spermatophyta</taxon>
        <taxon>Magnoliopsida</taxon>
        <taxon>eudicotyledons</taxon>
        <taxon>Gunneridae</taxon>
        <taxon>Pentapetalae</taxon>
        <taxon>rosids</taxon>
        <taxon>malvids</taxon>
        <taxon>Brassicales</taxon>
        <taxon>Brassicaceae</taxon>
        <taxon>Eutremeae</taxon>
        <taxon>Eutrema</taxon>
    </lineage>
</organism>
<sequence length="167" mass="18481">MTSLAGKYSEAKTCVFWDMEDCPIPNGLNPESVYRNIRTALASKGYRGEVTIWAYGDKNQIPGYFESAGIKLERAGDKYARVETMIRGIWCWLMDNSENGSSNLLVISGDNMDFASSLRDWKAMGDNVLLAEPVNGPRRCCRTVLDALIIDGGAEWLWESLAAAGDL</sequence>
<protein>
    <recommendedName>
        <fullName evidence="1">NYN domain-containing protein</fullName>
    </recommendedName>
</protein>